<name>A0ABX9LL59_9ACTN</name>
<feature type="domain" description="Teneurin-like YD-shell" evidence="3">
    <location>
        <begin position="1517"/>
        <end position="1675"/>
    </location>
</feature>
<dbReference type="PANTHER" id="PTHR32305">
    <property type="match status" value="1"/>
</dbReference>
<evidence type="ECO:0000259" key="3">
    <source>
        <dbReference type="Pfam" id="PF25023"/>
    </source>
</evidence>
<gene>
    <name evidence="4" type="ORF">DI270_012500</name>
</gene>
<dbReference type="Proteomes" id="UP000262538">
    <property type="component" value="Unassembled WGS sequence"/>
</dbReference>
<keyword evidence="2" id="KW-0732">Signal</keyword>
<dbReference type="Pfam" id="PF25023">
    <property type="entry name" value="TEN_YD-shell"/>
    <property type="match status" value="2"/>
</dbReference>
<protein>
    <submittedName>
        <fullName evidence="4">Sugar-binding protein</fullName>
    </submittedName>
</protein>
<keyword evidence="1" id="KW-0677">Repeat</keyword>
<proteinExistence type="predicted"/>
<feature type="domain" description="Teneurin-like YD-shell" evidence="3">
    <location>
        <begin position="1049"/>
        <end position="1125"/>
    </location>
</feature>
<evidence type="ECO:0000313" key="5">
    <source>
        <dbReference type="Proteomes" id="UP000262538"/>
    </source>
</evidence>
<dbReference type="EMBL" id="QFZU02000054">
    <property type="protein sequence ID" value="RGA04680.1"/>
    <property type="molecule type" value="Genomic_DNA"/>
</dbReference>
<dbReference type="InterPro" id="IPR050708">
    <property type="entry name" value="T6SS_VgrG/RHS"/>
</dbReference>
<dbReference type="NCBIfam" id="NF033679">
    <property type="entry name" value="DNRLRE_dom"/>
    <property type="match status" value="1"/>
</dbReference>
<evidence type="ECO:0000256" key="1">
    <source>
        <dbReference type="ARBA" id="ARBA00022737"/>
    </source>
</evidence>
<sequence>MVVAGLATVAATLVVPPPAIAAPVAKAAPASPAPVSERPDATSAALSARLQNSPVEDLSARTEDSTTVYLPDGSARTEIFAGPVRVKQNGAWTPVDTTLVERNGHLEPKAAAAGAQVEISAGGSGPLAELVTGSGKDEHRFGVRWPTSLGRPQVSGNTATWADIAPGADLVVQAQPRGFVHYVVLKQKPAAPVEIRLPVELAGADLSKDSRNRLKLVDNAGKGKGDLVAAAPPPHMWDAAAADSPDAGRRSEVGSAIEKGSDGPVLVLKPSMDFLNAPDVTYPVTIDPYMQMTLQTDTFVSDDYPNSATSATWLHVGRFGSGTKTARTYLQFKLGGLISKHIMNADLYLSNYKANACGGVAAGLGIRVKRVTSAWSSSTLTQSNHPTSTTTGMVDNTSQAYGYDSSCPEHDMLWSIEDIVQYWTDHPAENYGLQVRAVSETQATNWRMYRSSENTVGADGPRLTIQWNSYPTVPHHLTVNPSAGGTNGGTFVTSLTPTMTGMVGDGEWDTETISFYLEHDPSYPAEGTGSVWTGSVTGILQGELGTVTVPSGKLVDGYHYRWRARGYDGTDYSRDYSSYRYFTVDMTAPAAPTISCPDYASGVWTAKASAPVTCTLDTTSADGAGYYWGLDDASAPTLVEDNDGGGDAKTITIDPAQGWHTLSVKARDMALRTSTVTTYSFGAGAGEVTAPLAGDRTQAAVTLGSRAAPGATGVRYEYKADVSGSGTWAAIPPAHVTVPGSATPISGWPYTTVTTGTSAVFGSLYWDVAATMAAAGRGDGPVQVRACFVKTSGEACSDAREFTLERAAFGSSYATQQLGPGEVSLLTGDYSVSATDVSAFDLSVSRGHTTLAPAAVSGAAGVFGPGWTASFPGAASSVSGMRFEDHSGGGYVLFTGADGSTETYTVQPDGTYKGISDASDGSTVTKDSATLQPDGTYKGISDASDGSTVTKDSATQFTHTDTGGTKTVFAASGGAWTVTSIDEAGAENTTTYTYDASGRVSRMLAPVPAGVTCTTLVAGCKTLDITYAGSTTASGVSSGWGDYTGLTKSISYTAYDPATSAMKTTTLAAYAYDSTGHLRTVTDPRTTLTLTYYYNAAGRISQITPPGLNPWRMNYDTSGRLADVQREAGATDLVQAVSYGVPINSPVDVTGATAATWSQTTDLPRTGSAVFPAWRVPPQAGDGSYTPAAADYPYASLTYMDVNGRAVNTASYGAGAWQVSATRYDDNGNTVWELPAGNRAEALTPTSSTDAYVAGRASSAERADLLANLTVYTDDGDVLTGDGPAHQVMLADGTLVSARQHTTYTYDEGKPDPNVDYHLVTTTTVKPLVVNGAGTVASADTHITKTGYDPIVSGDPSGWDLLQPTSHTTVVSGGTDIVRKVRYDDSGRDIERRMPSSSGSGAGTTATTYYTSAANSSVPTCGGKPQWAGLTCRTTPAANPSGGGTLPVTTVTYGYWGETAQTVETSGSATRTSTVTADAAARTATSSVTETGSSSTALPDKTYTYDSATGLQTGVTAGGVSVTTAYDALGRAYSTTDADGNTAVTTYDATGRVATVNDGKGTYTYTYDGTDAAGKTERRGLPTGIAVSTIGSFTAAYDAAGNLVKQAYPNGLTTTGGWDDTGKQISLTYAKSGTNWLAFTAIPGADGRTMETAGPNGSLQHYSYDTAGRLTQVADTYNLSCETRTYGFDVDTNRTSQASYPAADDGSCSTSTTPTTATHTFDSADRITDTGYSYDAFGRTTAVPASSTANGAAATVGYYAGDMVRSLTQASTTKTFTLDPLGRIRQTSSSAGTQTNHYINGGDSPAWINEANGTWTRNVRTFTGLTATQTSGGTLTLQLTNLHGDVIATAANSSSATGVDGYAEQNEYGLDRAANTADRYEWLGGAQRASDTVADIVLMGVRLYNPATGRFLQTDPVVGGSANDYDYVNQDPCNATDIAGTRPDPGGGGGLGPCRGGSYNLGHGYRVRVSINGNATKGYTVRFDFWGPINLRIQQIRIWIYASGRSGPVAGRNKASAYWHAHTQLNARSGTTINFTGQALAEGIGWRGPYQTGAVFTHGCYLN</sequence>
<dbReference type="InterPro" id="IPR022385">
    <property type="entry name" value="Rhs_assc_core"/>
</dbReference>
<feature type="chain" id="PRO_5046131067" evidence="2">
    <location>
        <begin position="22"/>
        <end position="2063"/>
    </location>
</feature>
<accession>A0ABX9LL59</accession>
<dbReference type="PANTHER" id="PTHR32305:SF15">
    <property type="entry name" value="PROTEIN RHSA-RELATED"/>
    <property type="match status" value="1"/>
</dbReference>
<dbReference type="NCBIfam" id="TIGR03696">
    <property type="entry name" value="Rhs_assc_core"/>
    <property type="match status" value="1"/>
</dbReference>
<dbReference type="Gene3D" id="2.180.10.10">
    <property type="entry name" value="RHS repeat-associated core"/>
    <property type="match status" value="2"/>
</dbReference>
<keyword evidence="5" id="KW-1185">Reference proteome</keyword>
<evidence type="ECO:0000313" key="4">
    <source>
        <dbReference type="EMBL" id="RGA04680.1"/>
    </source>
</evidence>
<organism evidence="4 5">
    <name type="scientific">Microbispora triticiradicis</name>
    <dbReference type="NCBI Taxonomy" id="2200763"/>
    <lineage>
        <taxon>Bacteria</taxon>
        <taxon>Bacillati</taxon>
        <taxon>Actinomycetota</taxon>
        <taxon>Actinomycetes</taxon>
        <taxon>Streptosporangiales</taxon>
        <taxon>Streptosporangiaceae</taxon>
        <taxon>Microbispora</taxon>
    </lineage>
</organism>
<comment type="caution">
    <text evidence="4">The sequence shown here is derived from an EMBL/GenBank/DDBJ whole genome shotgun (WGS) entry which is preliminary data.</text>
</comment>
<evidence type="ECO:0000256" key="2">
    <source>
        <dbReference type="SAM" id="SignalP"/>
    </source>
</evidence>
<dbReference type="InterPro" id="IPR056823">
    <property type="entry name" value="TEN-like_YD-shell"/>
</dbReference>
<reference evidence="4 5" key="1">
    <citation type="submission" date="2018-08" db="EMBL/GenBank/DDBJ databases">
        <title>Microbispora. triticiradicis sp. nov., a novel actinomycete isolated from the root of wheat (Triticum aestivum L.)).</title>
        <authorList>
            <person name="Han C."/>
        </authorList>
    </citation>
    <scope>NUCLEOTIDE SEQUENCE [LARGE SCALE GENOMIC DNA]</scope>
    <source>
        <strain evidence="4 5">NEAU-HRDPA2-9</strain>
    </source>
</reference>
<feature type="signal peptide" evidence="2">
    <location>
        <begin position="1"/>
        <end position="21"/>
    </location>
</feature>